<protein>
    <submittedName>
        <fullName evidence="3">Tripartite tricarboxylate transporter substrate-binding protein</fullName>
    </submittedName>
</protein>
<evidence type="ECO:0000256" key="2">
    <source>
        <dbReference type="SAM" id="SignalP"/>
    </source>
</evidence>
<dbReference type="Pfam" id="PF03401">
    <property type="entry name" value="TctC"/>
    <property type="match status" value="1"/>
</dbReference>
<dbReference type="PANTHER" id="PTHR42928">
    <property type="entry name" value="TRICARBOXYLATE-BINDING PROTEIN"/>
    <property type="match status" value="1"/>
</dbReference>
<keyword evidence="2" id="KW-0732">Signal</keyword>
<dbReference type="RefSeq" id="WP_341376249.1">
    <property type="nucleotide sequence ID" value="NZ_JBBUTF010000024.1"/>
</dbReference>
<sequence length="341" mass="35441">MNPNRPHPDHRRATPPLSRRLSLAVLGLSALASLFNPAPVTAQPAAPLRVILPVGAGSGVDVIIRSAQGALTKALGGQPVIIENLPGAGGITGTQALVKAAPDGQTIAFVSNNHAVNPSVFRKLPYDSLADITPISIVGGSPFVLVVNPQRVPTRTAKELQALLKSRGDAMNYASSGNGTIIHLGGEMVIDALGARLNHIPYKGMGPMITDLIGGQVELGVAAVGAVQTHIKSGALRAIGVTGKHRVASLPDLPTLAEQGYADVDVGGWFAAIAPKGLPEAQVKRLHAALVAAFNDPEVKAGFARRDDQLLLTTPEAATRFLKVEQDRYAPIVKRAGIAPE</sequence>
<evidence type="ECO:0000313" key="3">
    <source>
        <dbReference type="EMBL" id="MEK8028466.1"/>
    </source>
</evidence>
<dbReference type="InterPro" id="IPR042100">
    <property type="entry name" value="Bug_dom1"/>
</dbReference>
<accession>A0ABU9BEV9</accession>
<dbReference type="PANTHER" id="PTHR42928:SF5">
    <property type="entry name" value="BLR1237 PROTEIN"/>
    <property type="match status" value="1"/>
</dbReference>
<dbReference type="Gene3D" id="3.40.190.10">
    <property type="entry name" value="Periplasmic binding protein-like II"/>
    <property type="match status" value="1"/>
</dbReference>
<evidence type="ECO:0000256" key="1">
    <source>
        <dbReference type="ARBA" id="ARBA00006987"/>
    </source>
</evidence>
<proteinExistence type="inferred from homology"/>
<gene>
    <name evidence="3" type="ORF">AACH11_21105</name>
</gene>
<dbReference type="PIRSF" id="PIRSF017082">
    <property type="entry name" value="YflP"/>
    <property type="match status" value="1"/>
</dbReference>
<dbReference type="InterPro" id="IPR005064">
    <property type="entry name" value="BUG"/>
</dbReference>
<feature type="chain" id="PRO_5045963140" evidence="2">
    <location>
        <begin position="43"/>
        <end position="341"/>
    </location>
</feature>
<organism evidence="3 4">
    <name type="scientific">Pseudaquabacterium rugosum</name>
    <dbReference type="NCBI Taxonomy" id="2984194"/>
    <lineage>
        <taxon>Bacteria</taxon>
        <taxon>Pseudomonadati</taxon>
        <taxon>Pseudomonadota</taxon>
        <taxon>Betaproteobacteria</taxon>
        <taxon>Burkholderiales</taxon>
        <taxon>Sphaerotilaceae</taxon>
        <taxon>Pseudaquabacterium</taxon>
    </lineage>
</organism>
<keyword evidence="4" id="KW-1185">Reference proteome</keyword>
<comment type="similarity">
    <text evidence="1">Belongs to the UPF0065 (bug) family.</text>
</comment>
<evidence type="ECO:0000313" key="4">
    <source>
        <dbReference type="Proteomes" id="UP001368500"/>
    </source>
</evidence>
<reference evidence="3 4" key="1">
    <citation type="submission" date="2024-04" db="EMBL/GenBank/DDBJ databases">
        <title>Novel species of the genus Ideonella isolated from streams.</title>
        <authorList>
            <person name="Lu H."/>
        </authorList>
    </citation>
    <scope>NUCLEOTIDE SEQUENCE [LARGE SCALE GENOMIC DNA]</scope>
    <source>
        <strain evidence="3 4">BYS139W</strain>
    </source>
</reference>
<name>A0ABU9BEV9_9BURK</name>
<dbReference type="EMBL" id="JBBUTF010000024">
    <property type="protein sequence ID" value="MEK8028466.1"/>
    <property type="molecule type" value="Genomic_DNA"/>
</dbReference>
<dbReference type="Proteomes" id="UP001368500">
    <property type="component" value="Unassembled WGS sequence"/>
</dbReference>
<feature type="signal peptide" evidence="2">
    <location>
        <begin position="1"/>
        <end position="42"/>
    </location>
</feature>
<dbReference type="Gene3D" id="3.40.190.150">
    <property type="entry name" value="Bordetella uptake gene, domain 1"/>
    <property type="match status" value="1"/>
</dbReference>
<comment type="caution">
    <text evidence="3">The sequence shown here is derived from an EMBL/GenBank/DDBJ whole genome shotgun (WGS) entry which is preliminary data.</text>
</comment>
<dbReference type="SUPFAM" id="SSF53850">
    <property type="entry name" value="Periplasmic binding protein-like II"/>
    <property type="match status" value="1"/>
</dbReference>